<sequence length="137" mass="15691">LQKADILVKVFVTMFFIFLLLNSPGNSTSNPHPRVLSAVFTSVQLRSGEGCFLNKFSAKEWQSEAHYFFLLTSPVIHHETVFPPENLLWMSSKIQETYQSINESETQTLQVTAWPGPCKKFWALTLVWKGLELQKTI</sequence>
<keyword evidence="3" id="KW-1185">Reference proteome</keyword>
<organism evidence="2 3">
    <name type="scientific">Zosterops lateralis melanops</name>
    <dbReference type="NCBI Taxonomy" id="1220523"/>
    <lineage>
        <taxon>Eukaryota</taxon>
        <taxon>Metazoa</taxon>
        <taxon>Chordata</taxon>
        <taxon>Craniata</taxon>
        <taxon>Vertebrata</taxon>
        <taxon>Euteleostomi</taxon>
        <taxon>Archelosauria</taxon>
        <taxon>Archosauria</taxon>
        <taxon>Dinosauria</taxon>
        <taxon>Saurischia</taxon>
        <taxon>Theropoda</taxon>
        <taxon>Coelurosauria</taxon>
        <taxon>Aves</taxon>
        <taxon>Neognathae</taxon>
        <taxon>Neoaves</taxon>
        <taxon>Telluraves</taxon>
        <taxon>Australaves</taxon>
        <taxon>Passeriformes</taxon>
        <taxon>Sylvioidea</taxon>
        <taxon>Zosteropidae</taxon>
        <taxon>Zosterops</taxon>
    </lineage>
</organism>
<feature type="chain" id="PRO_5034530721" evidence="1">
    <location>
        <begin position="28"/>
        <end position="137"/>
    </location>
</feature>
<dbReference type="AlphaFoldDB" id="A0A8D2NV15"/>
<reference evidence="2" key="2">
    <citation type="submission" date="2025-09" db="UniProtKB">
        <authorList>
            <consortium name="Ensembl"/>
        </authorList>
    </citation>
    <scope>IDENTIFICATION</scope>
</reference>
<dbReference type="Proteomes" id="UP000694401">
    <property type="component" value="Unassembled WGS sequence"/>
</dbReference>
<evidence type="ECO:0000256" key="1">
    <source>
        <dbReference type="SAM" id="SignalP"/>
    </source>
</evidence>
<protein>
    <submittedName>
        <fullName evidence="2">Uncharacterized protein</fullName>
    </submittedName>
</protein>
<evidence type="ECO:0000313" key="3">
    <source>
        <dbReference type="Proteomes" id="UP000694401"/>
    </source>
</evidence>
<dbReference type="Ensembl" id="ENSZLMT00000003253.1">
    <property type="protein sequence ID" value="ENSZLMP00000003141.1"/>
    <property type="gene ID" value="ENSZLMG00000002297.1"/>
</dbReference>
<proteinExistence type="predicted"/>
<accession>A0A8D2NV15</accession>
<reference evidence="2" key="1">
    <citation type="submission" date="2025-08" db="UniProtKB">
        <authorList>
            <consortium name="Ensembl"/>
        </authorList>
    </citation>
    <scope>IDENTIFICATION</scope>
</reference>
<evidence type="ECO:0000313" key="2">
    <source>
        <dbReference type="Ensembl" id="ENSZLMP00000003141.1"/>
    </source>
</evidence>
<keyword evidence="1" id="KW-0732">Signal</keyword>
<feature type="signal peptide" evidence="1">
    <location>
        <begin position="1"/>
        <end position="27"/>
    </location>
</feature>
<name>A0A8D2NV15_ZOSLA</name>